<gene>
    <name evidence="1" type="primary">ORF58078</name>
</gene>
<reference evidence="1" key="1">
    <citation type="submission" date="2014-12" db="EMBL/GenBank/DDBJ databases">
        <title>Insight into the proteome of Arion vulgaris.</title>
        <authorList>
            <person name="Aradska J."/>
            <person name="Bulat T."/>
            <person name="Smidak R."/>
            <person name="Sarate P."/>
            <person name="Gangsoo J."/>
            <person name="Sialana F."/>
            <person name="Bilban M."/>
            <person name="Lubec G."/>
        </authorList>
    </citation>
    <scope>NUCLEOTIDE SEQUENCE</scope>
    <source>
        <tissue evidence="1">Skin</tissue>
    </source>
</reference>
<evidence type="ECO:0000313" key="1">
    <source>
        <dbReference type="EMBL" id="CEK66294.1"/>
    </source>
</evidence>
<sequence length="129" mass="14240">PDADQRKGHGLLNYGYGCQSTNETSCRNSNPSNGSTCSAHAHSDGRLHCLCRHKYCSTRRAKNFSNESPTATSRQHLVATSNGRSIISYPDIHINTKSTHAQSHLGPRDQESAHNSAMYPCKNNWVVSR</sequence>
<organism evidence="1">
    <name type="scientific">Arion vulgaris</name>
    <dbReference type="NCBI Taxonomy" id="1028688"/>
    <lineage>
        <taxon>Eukaryota</taxon>
        <taxon>Metazoa</taxon>
        <taxon>Spiralia</taxon>
        <taxon>Lophotrochozoa</taxon>
        <taxon>Mollusca</taxon>
        <taxon>Gastropoda</taxon>
        <taxon>Heterobranchia</taxon>
        <taxon>Euthyneura</taxon>
        <taxon>Panpulmonata</taxon>
        <taxon>Eupulmonata</taxon>
        <taxon>Stylommatophora</taxon>
        <taxon>Helicina</taxon>
        <taxon>Arionoidea</taxon>
        <taxon>Arionidae</taxon>
        <taxon>Arion</taxon>
    </lineage>
</organism>
<proteinExistence type="predicted"/>
<dbReference type="EMBL" id="HACG01019429">
    <property type="protein sequence ID" value="CEK66294.1"/>
    <property type="molecule type" value="Transcribed_RNA"/>
</dbReference>
<dbReference type="AlphaFoldDB" id="A0A0B6ZCH8"/>
<name>A0A0B6ZCH8_9EUPU</name>
<accession>A0A0B6ZCH8</accession>
<feature type="non-terminal residue" evidence="1">
    <location>
        <position position="1"/>
    </location>
</feature>
<protein>
    <submittedName>
        <fullName evidence="1">Uncharacterized protein</fullName>
    </submittedName>
</protein>